<gene>
    <name evidence="9" type="ORF">BCR33DRAFT_724102</name>
</gene>
<dbReference type="AlphaFoldDB" id="A0A1Y2B8K0"/>
<evidence type="ECO:0000256" key="5">
    <source>
        <dbReference type="SAM" id="SignalP"/>
    </source>
</evidence>
<dbReference type="InterPro" id="IPR045087">
    <property type="entry name" value="Cu-oxidase_fam"/>
</dbReference>
<dbReference type="SUPFAM" id="SSF49503">
    <property type="entry name" value="Cupredoxins"/>
    <property type="match status" value="3"/>
</dbReference>
<dbReference type="OrthoDB" id="2121828at2759"/>
<dbReference type="STRING" id="329046.A0A1Y2B8K0"/>
<feature type="domain" description="Plastocyanin-like" evidence="7">
    <location>
        <begin position="450"/>
        <end position="583"/>
    </location>
</feature>
<feature type="domain" description="Plastocyanin-like" evidence="6">
    <location>
        <begin position="282"/>
        <end position="378"/>
    </location>
</feature>
<dbReference type="PANTHER" id="PTHR11709">
    <property type="entry name" value="MULTI-COPPER OXIDASE"/>
    <property type="match status" value="1"/>
</dbReference>
<evidence type="ECO:0000256" key="3">
    <source>
        <dbReference type="ARBA" id="ARBA00023002"/>
    </source>
</evidence>
<comment type="similarity">
    <text evidence="1">Belongs to the multicopper oxidase family.</text>
</comment>
<dbReference type="PROSITE" id="PS00080">
    <property type="entry name" value="MULTICOPPER_OXIDASE2"/>
    <property type="match status" value="1"/>
</dbReference>
<organism evidence="9 10">
    <name type="scientific">Rhizoclosmatium globosum</name>
    <dbReference type="NCBI Taxonomy" id="329046"/>
    <lineage>
        <taxon>Eukaryota</taxon>
        <taxon>Fungi</taxon>
        <taxon>Fungi incertae sedis</taxon>
        <taxon>Chytridiomycota</taxon>
        <taxon>Chytridiomycota incertae sedis</taxon>
        <taxon>Chytridiomycetes</taxon>
        <taxon>Chytridiales</taxon>
        <taxon>Chytriomycetaceae</taxon>
        <taxon>Rhizoclosmatium</taxon>
    </lineage>
</organism>
<comment type="caution">
    <text evidence="9">The sequence shown here is derived from an EMBL/GenBank/DDBJ whole genome shotgun (WGS) entry which is preliminary data.</text>
</comment>
<evidence type="ECO:0008006" key="11">
    <source>
        <dbReference type="Google" id="ProtNLM"/>
    </source>
</evidence>
<keyword evidence="4" id="KW-0186">Copper</keyword>
<proteinExistence type="inferred from homology"/>
<evidence type="ECO:0000259" key="8">
    <source>
        <dbReference type="Pfam" id="PF07732"/>
    </source>
</evidence>
<dbReference type="PROSITE" id="PS00079">
    <property type="entry name" value="MULTICOPPER_OXIDASE1"/>
    <property type="match status" value="1"/>
</dbReference>
<evidence type="ECO:0000259" key="6">
    <source>
        <dbReference type="Pfam" id="PF00394"/>
    </source>
</evidence>
<accession>A0A1Y2B8K0</accession>
<evidence type="ECO:0000256" key="2">
    <source>
        <dbReference type="ARBA" id="ARBA00022723"/>
    </source>
</evidence>
<evidence type="ECO:0000313" key="10">
    <source>
        <dbReference type="Proteomes" id="UP000193642"/>
    </source>
</evidence>
<reference evidence="9 10" key="1">
    <citation type="submission" date="2016-07" db="EMBL/GenBank/DDBJ databases">
        <title>Pervasive Adenine N6-methylation of Active Genes in Fungi.</title>
        <authorList>
            <consortium name="DOE Joint Genome Institute"/>
            <person name="Mondo S.J."/>
            <person name="Dannebaum R.O."/>
            <person name="Kuo R.C."/>
            <person name="Labutti K."/>
            <person name="Haridas S."/>
            <person name="Kuo A."/>
            <person name="Salamov A."/>
            <person name="Ahrendt S.R."/>
            <person name="Lipzen A."/>
            <person name="Sullivan W."/>
            <person name="Andreopoulos W.B."/>
            <person name="Clum A."/>
            <person name="Lindquist E."/>
            <person name="Daum C."/>
            <person name="Ramamoorthy G.K."/>
            <person name="Gryganskyi A."/>
            <person name="Culley D."/>
            <person name="Magnuson J.K."/>
            <person name="James T.Y."/>
            <person name="O'Malley M.A."/>
            <person name="Stajich J.E."/>
            <person name="Spatafora J.W."/>
            <person name="Visel A."/>
            <person name="Grigoriev I.V."/>
        </authorList>
    </citation>
    <scope>NUCLEOTIDE SEQUENCE [LARGE SCALE GENOMIC DNA]</scope>
    <source>
        <strain evidence="9 10">JEL800</strain>
    </source>
</reference>
<dbReference type="InterPro" id="IPR011706">
    <property type="entry name" value="Cu-oxidase_C"/>
</dbReference>
<dbReference type="EMBL" id="MCGO01000079">
    <property type="protein sequence ID" value="ORY31171.1"/>
    <property type="molecule type" value="Genomic_DNA"/>
</dbReference>
<dbReference type="Pfam" id="PF07732">
    <property type="entry name" value="Cu-oxidase_3"/>
    <property type="match status" value="1"/>
</dbReference>
<dbReference type="FunFam" id="2.60.40.420:FF:000045">
    <property type="entry name" value="Laccase 2"/>
    <property type="match status" value="1"/>
</dbReference>
<feature type="signal peptide" evidence="5">
    <location>
        <begin position="1"/>
        <end position="23"/>
    </location>
</feature>
<sequence length="603" mass="67498">MTFILRFLQVLIAASSLNFFALAFSIADCTSSGTILCTKPCSDTFILCSGMRTGTEMNTAPGTVCDNGVLVWPNSCTIAASSSPTISSTTNLTSTSILPQTPIADTLPETKYFTMNITQKIINTDGVDKLMLVANNQLDYTIEVNKGDQVIVRVNNQLNVSTSIHWHGMYQVDTPWMDGAGMVTQCLIKSGGSMVYNFSTSDQVGTYWWHAHYASQYTDGLRGPFIVHDPQDPYTSQYDEEIIMTVTDFFHKNASTVLEEYLGRRCNCAVCTQIKLLTFLTTDRVRVINTSAQANFDISIDNHTLTMIEQDGIYTNPTVISSFKIATAQRYSFIVTANSTVGNFWIRAIMMDMYTPTGTEITNGLNFETLAIWRYQGAPEKLPTSVQEDDKPLDPYTLGELNGLTPSTLPNWDTYIYFQYLVGTANMITVQSDTTNFYANQYFMPMAVPDLETALQGSQLHESSNPFPLNNSWVLLQIRNWDNIEHLFHLHGHSFYVLQHGKLLHRRDRRGYGFSNTLLTYPRRDSVVVPMCTGGAGGGGEAGCTAGYVNILIHFNHPGVWLFHCHVEWHMATGLAMTFVNEEGMDKVRKTIPKDWFDTCQTM</sequence>
<dbReference type="InterPro" id="IPR033138">
    <property type="entry name" value="Cu_oxidase_CS"/>
</dbReference>
<dbReference type="GO" id="GO:0005507">
    <property type="term" value="F:copper ion binding"/>
    <property type="evidence" value="ECO:0007669"/>
    <property type="project" value="InterPro"/>
</dbReference>
<keyword evidence="3" id="KW-0560">Oxidoreductase</keyword>
<dbReference type="PANTHER" id="PTHR11709:SF511">
    <property type="entry name" value="LACCASE"/>
    <property type="match status" value="1"/>
</dbReference>
<dbReference type="InterPro" id="IPR001117">
    <property type="entry name" value="Cu-oxidase_2nd"/>
</dbReference>
<dbReference type="InterPro" id="IPR011707">
    <property type="entry name" value="Cu-oxidase-like_N"/>
</dbReference>
<feature type="domain" description="Plastocyanin-like" evidence="8">
    <location>
        <begin position="120"/>
        <end position="231"/>
    </location>
</feature>
<evidence type="ECO:0000256" key="4">
    <source>
        <dbReference type="ARBA" id="ARBA00023008"/>
    </source>
</evidence>
<dbReference type="InterPro" id="IPR008972">
    <property type="entry name" value="Cupredoxin"/>
</dbReference>
<dbReference type="GO" id="GO:0016491">
    <property type="term" value="F:oxidoreductase activity"/>
    <property type="evidence" value="ECO:0007669"/>
    <property type="project" value="UniProtKB-KW"/>
</dbReference>
<dbReference type="Pfam" id="PF07731">
    <property type="entry name" value="Cu-oxidase_2"/>
    <property type="match status" value="1"/>
</dbReference>
<protein>
    <recommendedName>
        <fullName evidence="11">Multicopper oxidase</fullName>
    </recommendedName>
</protein>
<dbReference type="Pfam" id="PF00394">
    <property type="entry name" value="Cu-oxidase"/>
    <property type="match status" value="1"/>
</dbReference>
<evidence type="ECO:0000256" key="1">
    <source>
        <dbReference type="ARBA" id="ARBA00010609"/>
    </source>
</evidence>
<dbReference type="Proteomes" id="UP000193642">
    <property type="component" value="Unassembled WGS sequence"/>
</dbReference>
<keyword evidence="5" id="KW-0732">Signal</keyword>
<evidence type="ECO:0000259" key="7">
    <source>
        <dbReference type="Pfam" id="PF07731"/>
    </source>
</evidence>
<name>A0A1Y2B8K0_9FUNG</name>
<dbReference type="InterPro" id="IPR002355">
    <property type="entry name" value="Cu_oxidase_Cu_BS"/>
</dbReference>
<keyword evidence="2" id="KW-0479">Metal-binding</keyword>
<keyword evidence="10" id="KW-1185">Reference proteome</keyword>
<evidence type="ECO:0000313" key="9">
    <source>
        <dbReference type="EMBL" id="ORY31171.1"/>
    </source>
</evidence>
<dbReference type="Gene3D" id="2.60.40.420">
    <property type="entry name" value="Cupredoxins - blue copper proteins"/>
    <property type="match status" value="3"/>
</dbReference>
<feature type="chain" id="PRO_5013005571" description="Multicopper oxidase" evidence="5">
    <location>
        <begin position="24"/>
        <end position="603"/>
    </location>
</feature>